<dbReference type="OMA" id="FREQHQC"/>
<evidence type="ECO:0008006" key="6">
    <source>
        <dbReference type="Google" id="ProtNLM"/>
    </source>
</evidence>
<dbReference type="RefSeq" id="XP_005822295.1">
    <property type="nucleotide sequence ID" value="XM_005822238.1"/>
</dbReference>
<dbReference type="KEGG" id="gtt:GUITHDRAFT_166036"/>
<name>L1IHP3_GUITC</name>
<feature type="compositionally biased region" description="Low complexity" evidence="1">
    <location>
        <begin position="309"/>
        <end position="325"/>
    </location>
</feature>
<dbReference type="PaxDb" id="55529-EKX35315"/>
<reference evidence="5" key="2">
    <citation type="submission" date="2012-11" db="EMBL/GenBank/DDBJ databases">
        <authorList>
            <person name="Kuo A."/>
            <person name="Curtis B.A."/>
            <person name="Tanifuji G."/>
            <person name="Burki F."/>
            <person name="Gruber A."/>
            <person name="Irimia M."/>
            <person name="Maruyama S."/>
            <person name="Arias M.C."/>
            <person name="Ball S.G."/>
            <person name="Gile G.H."/>
            <person name="Hirakawa Y."/>
            <person name="Hopkins J.F."/>
            <person name="Rensing S.A."/>
            <person name="Schmutz J."/>
            <person name="Symeonidi A."/>
            <person name="Elias M."/>
            <person name="Eveleigh R.J."/>
            <person name="Herman E.K."/>
            <person name="Klute M.J."/>
            <person name="Nakayama T."/>
            <person name="Obornik M."/>
            <person name="Reyes-Prieto A."/>
            <person name="Armbrust E.V."/>
            <person name="Aves S.J."/>
            <person name="Beiko R.G."/>
            <person name="Coutinho P."/>
            <person name="Dacks J.B."/>
            <person name="Durnford D.G."/>
            <person name="Fast N.M."/>
            <person name="Green B.R."/>
            <person name="Grisdale C."/>
            <person name="Hempe F."/>
            <person name="Henrissat B."/>
            <person name="Hoppner M.P."/>
            <person name="Ishida K.-I."/>
            <person name="Kim E."/>
            <person name="Koreny L."/>
            <person name="Kroth P.G."/>
            <person name="Liu Y."/>
            <person name="Malik S.-B."/>
            <person name="Maier U.G."/>
            <person name="McRose D."/>
            <person name="Mock T."/>
            <person name="Neilson J.A."/>
            <person name="Onodera N.T."/>
            <person name="Poole A.M."/>
            <person name="Pritham E.J."/>
            <person name="Richards T.A."/>
            <person name="Rocap G."/>
            <person name="Roy S.W."/>
            <person name="Sarai C."/>
            <person name="Schaack S."/>
            <person name="Shirato S."/>
            <person name="Slamovits C.H."/>
            <person name="Spencer D.F."/>
            <person name="Suzuki S."/>
            <person name="Worden A.Z."/>
            <person name="Zauner S."/>
            <person name="Barry K."/>
            <person name="Bell C."/>
            <person name="Bharti A.K."/>
            <person name="Crow J.A."/>
            <person name="Grimwood J."/>
            <person name="Kramer R."/>
            <person name="Lindquist E."/>
            <person name="Lucas S."/>
            <person name="Salamov A."/>
            <person name="McFadden G.I."/>
            <person name="Lane C.E."/>
            <person name="Keeling P.J."/>
            <person name="Gray M.W."/>
            <person name="Grigoriev I.V."/>
            <person name="Archibald J.M."/>
        </authorList>
    </citation>
    <scope>NUCLEOTIDE SEQUENCE</scope>
    <source>
        <strain evidence="5">CCMP2712</strain>
    </source>
</reference>
<sequence length="493" mass="53013">MLGKLHSCECLLACFLVLQCACTFAFLGENHCKEMACYADYNNAPKARWQGNYKNQRYVGTFPTVGQCETACVNYKDRRGNKCFSFAWFDAPETGCLARKDCLTGQCFAIIDDTWDPVEHKGAISGRIGLAASSVMNKAFVTVANLTDTLSGGISESYNAKEESARKAAEEAKKKATAEEAKKKAAAEEAKKKATAEEAKKKAAVEEAKKKAAEEAKKKAAAEEAARKAAAKKAEEAKRSKKSNKQQADSDSSWYAWTNTMSPEQIITPSIAAIVIASLIAYSMKDSKAAGETPADKKGESSSNKSTGNAKKQQSSSNAQKKGGQTKLGAAAPSKQSKESTTSQPSQPSQPFDFLTNNILLGSSAPPAAKEATTATTASSSSSSSAKPEQKKAESKTVSEKDFAAKRSFWQLKAQTSESPTASSPSKKSKAEADVKEGNEAAEEKSSSFLPNIDLFKLPLPNLIPDEDSAKYRKLEEDRRKKNAIDDEGAWLL</sequence>
<feature type="compositionally biased region" description="Basic and acidic residues" evidence="1">
    <location>
        <begin position="287"/>
        <end position="300"/>
    </location>
</feature>
<feature type="compositionally biased region" description="Basic and acidic residues" evidence="1">
    <location>
        <begin position="388"/>
        <end position="405"/>
    </location>
</feature>
<feature type="compositionally biased region" description="Low complexity" evidence="1">
    <location>
        <begin position="333"/>
        <end position="351"/>
    </location>
</feature>
<organism evidence="3">
    <name type="scientific">Guillardia theta (strain CCMP2712)</name>
    <name type="common">Cryptophyte</name>
    <dbReference type="NCBI Taxonomy" id="905079"/>
    <lineage>
        <taxon>Eukaryota</taxon>
        <taxon>Cryptophyceae</taxon>
        <taxon>Pyrenomonadales</taxon>
        <taxon>Geminigeraceae</taxon>
        <taxon>Guillardia</taxon>
    </lineage>
</organism>
<accession>L1IHP3</accession>
<keyword evidence="2" id="KW-0732">Signal</keyword>
<evidence type="ECO:0000313" key="5">
    <source>
        <dbReference type="Proteomes" id="UP000011087"/>
    </source>
</evidence>
<keyword evidence="5" id="KW-1185">Reference proteome</keyword>
<reference evidence="3 5" key="1">
    <citation type="journal article" date="2012" name="Nature">
        <title>Algal genomes reveal evolutionary mosaicism and the fate of nucleomorphs.</title>
        <authorList>
            <consortium name="DOE Joint Genome Institute"/>
            <person name="Curtis B.A."/>
            <person name="Tanifuji G."/>
            <person name="Burki F."/>
            <person name="Gruber A."/>
            <person name="Irimia M."/>
            <person name="Maruyama S."/>
            <person name="Arias M.C."/>
            <person name="Ball S.G."/>
            <person name="Gile G.H."/>
            <person name="Hirakawa Y."/>
            <person name="Hopkins J.F."/>
            <person name="Kuo A."/>
            <person name="Rensing S.A."/>
            <person name="Schmutz J."/>
            <person name="Symeonidi A."/>
            <person name="Elias M."/>
            <person name="Eveleigh R.J."/>
            <person name="Herman E.K."/>
            <person name="Klute M.J."/>
            <person name="Nakayama T."/>
            <person name="Obornik M."/>
            <person name="Reyes-Prieto A."/>
            <person name="Armbrust E.V."/>
            <person name="Aves S.J."/>
            <person name="Beiko R.G."/>
            <person name="Coutinho P."/>
            <person name="Dacks J.B."/>
            <person name="Durnford D.G."/>
            <person name="Fast N.M."/>
            <person name="Green B.R."/>
            <person name="Grisdale C.J."/>
            <person name="Hempel F."/>
            <person name="Henrissat B."/>
            <person name="Hoppner M.P."/>
            <person name="Ishida K."/>
            <person name="Kim E."/>
            <person name="Koreny L."/>
            <person name="Kroth P.G."/>
            <person name="Liu Y."/>
            <person name="Malik S.B."/>
            <person name="Maier U.G."/>
            <person name="McRose D."/>
            <person name="Mock T."/>
            <person name="Neilson J.A."/>
            <person name="Onodera N.T."/>
            <person name="Poole A.M."/>
            <person name="Pritham E.J."/>
            <person name="Richards T.A."/>
            <person name="Rocap G."/>
            <person name="Roy S.W."/>
            <person name="Sarai C."/>
            <person name="Schaack S."/>
            <person name="Shirato S."/>
            <person name="Slamovits C.H."/>
            <person name="Spencer D.F."/>
            <person name="Suzuki S."/>
            <person name="Worden A.Z."/>
            <person name="Zauner S."/>
            <person name="Barry K."/>
            <person name="Bell C."/>
            <person name="Bharti A.K."/>
            <person name="Crow J.A."/>
            <person name="Grimwood J."/>
            <person name="Kramer R."/>
            <person name="Lindquist E."/>
            <person name="Lucas S."/>
            <person name="Salamov A."/>
            <person name="McFadden G.I."/>
            <person name="Lane C.E."/>
            <person name="Keeling P.J."/>
            <person name="Gray M.W."/>
            <person name="Grigoriev I.V."/>
            <person name="Archibald J.M."/>
        </authorList>
    </citation>
    <scope>NUCLEOTIDE SEQUENCE</scope>
    <source>
        <strain evidence="3 5">CCMP2712</strain>
    </source>
</reference>
<dbReference type="HOGENOM" id="CLU_553720_0_0_1"/>
<dbReference type="GeneID" id="17292043"/>
<dbReference type="AlphaFoldDB" id="L1IHP3"/>
<feature type="compositionally biased region" description="Basic and acidic residues" evidence="1">
    <location>
        <begin position="429"/>
        <end position="446"/>
    </location>
</feature>
<feature type="compositionally biased region" description="Low complexity" evidence="1">
    <location>
        <begin position="363"/>
        <end position="387"/>
    </location>
</feature>
<proteinExistence type="predicted"/>
<feature type="chain" id="PRO_5008770019" description="Apple domain-containing protein" evidence="2">
    <location>
        <begin position="26"/>
        <end position="493"/>
    </location>
</feature>
<evidence type="ECO:0000313" key="3">
    <source>
        <dbReference type="EMBL" id="EKX35315.1"/>
    </source>
</evidence>
<feature type="compositionally biased region" description="Basic and acidic residues" evidence="1">
    <location>
        <begin position="224"/>
        <end position="238"/>
    </location>
</feature>
<dbReference type="EMBL" id="JH993093">
    <property type="protein sequence ID" value="EKX35315.1"/>
    <property type="molecule type" value="Genomic_DNA"/>
</dbReference>
<dbReference type="Proteomes" id="UP000011087">
    <property type="component" value="Unassembled WGS sequence"/>
</dbReference>
<evidence type="ECO:0000313" key="4">
    <source>
        <dbReference type="EnsemblProtists" id="EKX35315"/>
    </source>
</evidence>
<dbReference type="EnsemblProtists" id="EKX35315">
    <property type="protein sequence ID" value="EKX35315"/>
    <property type="gene ID" value="GUITHDRAFT_166036"/>
</dbReference>
<feature type="compositionally biased region" description="Low complexity" evidence="1">
    <location>
        <begin position="416"/>
        <end position="426"/>
    </location>
</feature>
<evidence type="ECO:0000256" key="2">
    <source>
        <dbReference type="SAM" id="SignalP"/>
    </source>
</evidence>
<gene>
    <name evidence="3" type="ORF">GUITHDRAFT_166036</name>
</gene>
<reference evidence="4" key="3">
    <citation type="submission" date="2015-06" db="UniProtKB">
        <authorList>
            <consortium name="EnsemblProtists"/>
        </authorList>
    </citation>
    <scope>IDENTIFICATION</scope>
</reference>
<feature type="region of interest" description="Disordered" evidence="1">
    <location>
        <begin position="224"/>
        <end position="253"/>
    </location>
</feature>
<feature type="region of interest" description="Disordered" evidence="1">
    <location>
        <begin position="287"/>
        <end position="448"/>
    </location>
</feature>
<protein>
    <recommendedName>
        <fullName evidence="6">Apple domain-containing protein</fullName>
    </recommendedName>
</protein>
<evidence type="ECO:0000256" key="1">
    <source>
        <dbReference type="SAM" id="MobiDB-lite"/>
    </source>
</evidence>
<feature type="signal peptide" evidence="2">
    <location>
        <begin position="1"/>
        <end position="25"/>
    </location>
</feature>